<dbReference type="InterPro" id="IPR011704">
    <property type="entry name" value="ATPase_dyneun-rel_AAA"/>
</dbReference>
<dbReference type="InterPro" id="IPR041628">
    <property type="entry name" value="ChlI/MoxR_AAA_lid"/>
</dbReference>
<dbReference type="Proteomes" id="UP000268652">
    <property type="component" value="Unassembled WGS sequence"/>
</dbReference>
<comment type="caution">
    <text evidence="4">The sequence shown here is derived from an EMBL/GenBank/DDBJ whole genome shotgun (WGS) entry which is preliminary data.</text>
</comment>
<reference evidence="6 7" key="1">
    <citation type="submission" date="2018-09" db="EMBL/GenBank/DDBJ databases">
        <title>Streptomyces sp. nov. DS1-2, an endophytic actinomycete isolated from roots of Dendrobium scabrilingue.</title>
        <authorList>
            <person name="Kuncharoen N."/>
            <person name="Kudo T."/>
            <person name="Ohkuma M."/>
            <person name="Yuki M."/>
            <person name="Tanasupawat S."/>
        </authorList>
    </citation>
    <scope>NUCLEOTIDE SEQUENCE [LARGE SCALE GENOMIC DNA]</scope>
    <source>
        <strain evidence="4 7">AZ1-7</strain>
        <strain evidence="5 6">DS1-2</strain>
    </source>
</reference>
<dbReference type="Pfam" id="PF17863">
    <property type="entry name" value="AAA_lid_2"/>
    <property type="match status" value="1"/>
</dbReference>
<name>A0A3A9W786_9ACTN</name>
<dbReference type="SUPFAM" id="SSF52540">
    <property type="entry name" value="P-loop containing nucleoside triphosphate hydrolases"/>
    <property type="match status" value="1"/>
</dbReference>
<dbReference type="Gene3D" id="1.10.8.80">
    <property type="entry name" value="Magnesium chelatase subunit I, C-Terminal domain"/>
    <property type="match status" value="1"/>
</dbReference>
<dbReference type="GO" id="GO:0005524">
    <property type="term" value="F:ATP binding"/>
    <property type="evidence" value="ECO:0007669"/>
    <property type="project" value="InterPro"/>
</dbReference>
<evidence type="ECO:0000313" key="7">
    <source>
        <dbReference type="Proteomes" id="UP000275024"/>
    </source>
</evidence>
<dbReference type="PANTHER" id="PTHR35023:SF1">
    <property type="entry name" value="MG-PROTOPORPHYRIN IX CHELATASE"/>
    <property type="match status" value="1"/>
</dbReference>
<dbReference type="InterPro" id="IPR052989">
    <property type="entry name" value="Mg-chelatase_DI-like"/>
</dbReference>
<dbReference type="Proteomes" id="UP000275024">
    <property type="component" value="Unassembled WGS sequence"/>
</dbReference>
<evidence type="ECO:0000313" key="4">
    <source>
        <dbReference type="EMBL" id="RKN08582.1"/>
    </source>
</evidence>
<dbReference type="Gene3D" id="3.40.50.300">
    <property type="entry name" value="P-loop containing nucleotide triphosphate hydrolases"/>
    <property type="match status" value="2"/>
</dbReference>
<dbReference type="InterPro" id="IPR027417">
    <property type="entry name" value="P-loop_NTPase"/>
</dbReference>
<dbReference type="OrthoDB" id="9775079at2"/>
<feature type="region of interest" description="Disordered" evidence="1">
    <location>
        <begin position="289"/>
        <end position="312"/>
    </location>
</feature>
<dbReference type="GO" id="GO:0016887">
    <property type="term" value="F:ATP hydrolysis activity"/>
    <property type="evidence" value="ECO:0007669"/>
    <property type="project" value="InterPro"/>
</dbReference>
<feature type="domain" description="ATPase dynein-related AAA" evidence="2">
    <location>
        <begin position="30"/>
        <end position="162"/>
    </location>
</feature>
<evidence type="ECO:0000259" key="3">
    <source>
        <dbReference type="Pfam" id="PF17863"/>
    </source>
</evidence>
<organism evidence="4 7">
    <name type="scientific">Streptomyces radicis</name>
    <dbReference type="NCBI Taxonomy" id="1750517"/>
    <lineage>
        <taxon>Bacteria</taxon>
        <taxon>Bacillati</taxon>
        <taxon>Actinomycetota</taxon>
        <taxon>Actinomycetes</taxon>
        <taxon>Kitasatosporales</taxon>
        <taxon>Streptomycetaceae</taxon>
        <taxon>Streptomyces</taxon>
    </lineage>
</organism>
<dbReference type="EMBL" id="RBDX01000010">
    <property type="protein sequence ID" value="RKN08582.1"/>
    <property type="molecule type" value="Genomic_DNA"/>
</dbReference>
<evidence type="ECO:0000259" key="2">
    <source>
        <dbReference type="Pfam" id="PF07728"/>
    </source>
</evidence>
<evidence type="ECO:0000313" key="5">
    <source>
        <dbReference type="EMBL" id="RKN21740.1"/>
    </source>
</evidence>
<dbReference type="PANTHER" id="PTHR35023">
    <property type="entry name" value="CHELATASE-RELATED"/>
    <property type="match status" value="1"/>
</dbReference>
<feature type="domain" description="ChlI/MoxR AAA lid" evidence="3">
    <location>
        <begin position="239"/>
        <end position="286"/>
    </location>
</feature>
<accession>A0A3A9W786</accession>
<evidence type="ECO:0000256" key="1">
    <source>
        <dbReference type="SAM" id="MobiDB-lite"/>
    </source>
</evidence>
<dbReference type="RefSeq" id="WP_120697662.1">
    <property type="nucleotide sequence ID" value="NZ_RBDX01000010.1"/>
</dbReference>
<protein>
    <submittedName>
        <fullName evidence="4">Magnesium chelatase</fullName>
    </submittedName>
</protein>
<proteinExistence type="predicted"/>
<dbReference type="EMBL" id="RBDY01000010">
    <property type="protein sequence ID" value="RKN21740.1"/>
    <property type="molecule type" value="Genomic_DNA"/>
</dbReference>
<dbReference type="Pfam" id="PF07728">
    <property type="entry name" value="AAA_5"/>
    <property type="match status" value="1"/>
</dbReference>
<sequence length="312" mass="33748">MILPYSLLVGHRELRTALEIAYVNEAVGGVLATGQRGTAKTTTVRAFTMMTVGRLPVTLPIGATDDRVLGGWQIKKLMRGAAEPEDGLLVEAAKSPARMLYVDEINLLDDYLVNIILDVVSTGVLSVQREGRAEELHDVHFALVGTMNPDEGGLRPQLLDRFGLVADVLPEEDPEQRRRIVETVLRFEAERDDPGSEFMAEARARDAEKKAALDAARARLSAVRYGTGVIDACARVADAFELVGHRGDLVLGRAARALAAIEGAPLVDAGHVARVAKLVLVHRRGRGESGTLPPWTAEDDARVERTLPNAEG</sequence>
<keyword evidence="6" id="KW-1185">Reference proteome</keyword>
<evidence type="ECO:0000313" key="6">
    <source>
        <dbReference type="Proteomes" id="UP000268652"/>
    </source>
</evidence>
<dbReference type="AlphaFoldDB" id="A0A3A9W786"/>
<gene>
    <name evidence="5" type="ORF">D7318_15330</name>
    <name evidence="4" type="ORF">D7319_14375</name>
</gene>